<evidence type="ECO:0000313" key="2">
    <source>
        <dbReference type="EMBL" id="SNR84960.1"/>
    </source>
</evidence>
<keyword evidence="1" id="KW-0732">Signal</keyword>
<name>A0A238ZNR3_9ACTN</name>
<dbReference type="AlphaFoldDB" id="A0A238ZNR3"/>
<dbReference type="Proteomes" id="UP000198415">
    <property type="component" value="Unassembled WGS sequence"/>
</dbReference>
<organism evidence="2 3">
    <name type="scientific">Actinoplanes regularis</name>
    <dbReference type="NCBI Taxonomy" id="52697"/>
    <lineage>
        <taxon>Bacteria</taxon>
        <taxon>Bacillati</taxon>
        <taxon>Actinomycetota</taxon>
        <taxon>Actinomycetes</taxon>
        <taxon>Micromonosporales</taxon>
        <taxon>Micromonosporaceae</taxon>
        <taxon>Actinoplanes</taxon>
    </lineage>
</organism>
<feature type="chain" id="PRO_5012895902" evidence="1">
    <location>
        <begin position="30"/>
        <end position="131"/>
    </location>
</feature>
<protein>
    <submittedName>
        <fullName evidence="2">Uncharacterized protein</fullName>
    </submittedName>
</protein>
<evidence type="ECO:0000256" key="1">
    <source>
        <dbReference type="SAM" id="SignalP"/>
    </source>
</evidence>
<gene>
    <name evidence="2" type="ORF">SAMN06264365_106184</name>
</gene>
<evidence type="ECO:0000313" key="3">
    <source>
        <dbReference type="Proteomes" id="UP000198415"/>
    </source>
</evidence>
<sequence>MFKRSLRGAVLSASAALATALLMPGTAQAATPDITIYITNSFTNVASISYHDDGDKFTVCDLYGDSHGVRGSLYHAGDRVATKYNGLGSGNCNTFTYDVKAAAGVYDMQVCLVDGSSDTTGSSCEHKHISE</sequence>
<keyword evidence="3" id="KW-1185">Reference proteome</keyword>
<accession>A0A238ZNR3</accession>
<proteinExistence type="predicted"/>
<dbReference type="RefSeq" id="WP_089294388.1">
    <property type="nucleotide sequence ID" value="NZ_BOMU01000052.1"/>
</dbReference>
<dbReference type="OrthoDB" id="3831300at2"/>
<feature type="signal peptide" evidence="1">
    <location>
        <begin position="1"/>
        <end position="29"/>
    </location>
</feature>
<dbReference type="EMBL" id="FZNR01000006">
    <property type="protein sequence ID" value="SNR84960.1"/>
    <property type="molecule type" value="Genomic_DNA"/>
</dbReference>
<reference evidence="2 3" key="1">
    <citation type="submission" date="2017-06" db="EMBL/GenBank/DDBJ databases">
        <authorList>
            <person name="Kim H.J."/>
            <person name="Triplett B.A."/>
        </authorList>
    </citation>
    <scope>NUCLEOTIDE SEQUENCE [LARGE SCALE GENOMIC DNA]</scope>
    <source>
        <strain evidence="2 3">DSM 43151</strain>
    </source>
</reference>